<dbReference type="Proteomes" id="UP000051952">
    <property type="component" value="Unassembled WGS sequence"/>
</dbReference>
<name>A0A0S4J5D2_BODSA</name>
<keyword evidence="1" id="KW-0472">Membrane</keyword>
<reference evidence="3" key="1">
    <citation type="submission" date="2015-09" db="EMBL/GenBank/DDBJ databases">
        <authorList>
            <consortium name="Pathogen Informatics"/>
        </authorList>
    </citation>
    <scope>NUCLEOTIDE SEQUENCE [LARGE SCALE GENOMIC DNA]</scope>
    <source>
        <strain evidence="3">Lake Konstanz</strain>
    </source>
</reference>
<dbReference type="EMBL" id="CYKH01001090">
    <property type="protein sequence ID" value="CUG83084.1"/>
    <property type="molecule type" value="Genomic_DNA"/>
</dbReference>
<gene>
    <name evidence="2" type="ORF">BSAL_87420</name>
</gene>
<organism evidence="2 3">
    <name type="scientific">Bodo saltans</name>
    <name type="common">Flagellated protozoan</name>
    <dbReference type="NCBI Taxonomy" id="75058"/>
    <lineage>
        <taxon>Eukaryota</taxon>
        <taxon>Discoba</taxon>
        <taxon>Euglenozoa</taxon>
        <taxon>Kinetoplastea</taxon>
        <taxon>Metakinetoplastina</taxon>
        <taxon>Eubodonida</taxon>
        <taxon>Bodonidae</taxon>
        <taxon>Bodo</taxon>
    </lineage>
</organism>
<keyword evidence="1" id="KW-1133">Transmembrane helix</keyword>
<feature type="non-terminal residue" evidence="2">
    <location>
        <position position="1"/>
    </location>
</feature>
<sequence>KHFTRSSSARTKRRALGLPAITHTHKADNSIWEKKGEQILFVGTARAVSLPPSIPKEAMIISEFTLMQAKLPSHLSHVMTTLPLVCFQTSIQTVNARPPFIQRTVSISLQSIYRPQHKKAIIRRTLRRQIMLLFVELYQVALLWIVPPSP</sequence>
<evidence type="ECO:0000313" key="3">
    <source>
        <dbReference type="Proteomes" id="UP000051952"/>
    </source>
</evidence>
<dbReference type="VEuPathDB" id="TriTrypDB:BSAL_87420"/>
<dbReference type="AlphaFoldDB" id="A0A0S4J5D2"/>
<evidence type="ECO:0000256" key="1">
    <source>
        <dbReference type="SAM" id="Phobius"/>
    </source>
</evidence>
<evidence type="ECO:0000313" key="2">
    <source>
        <dbReference type="EMBL" id="CUG83084.1"/>
    </source>
</evidence>
<protein>
    <submittedName>
        <fullName evidence="2">Transmembrane protein, putative</fullName>
    </submittedName>
</protein>
<proteinExistence type="predicted"/>
<keyword evidence="1 2" id="KW-0812">Transmembrane</keyword>
<keyword evidence="3" id="KW-1185">Reference proteome</keyword>
<accession>A0A0S4J5D2</accession>
<feature type="transmembrane region" description="Helical" evidence="1">
    <location>
        <begin position="130"/>
        <end position="147"/>
    </location>
</feature>